<protein>
    <submittedName>
        <fullName evidence="2">Uncharacterized protein</fullName>
    </submittedName>
</protein>
<dbReference type="PANTHER" id="PTHR41317:SF1">
    <property type="entry name" value="PD-(D_E)XK NUCLEASE FAMILY TRANSPOSASE"/>
    <property type="match status" value="1"/>
</dbReference>
<feature type="region of interest" description="Disordered" evidence="1">
    <location>
        <begin position="302"/>
        <end position="325"/>
    </location>
</feature>
<dbReference type="EMBL" id="AJIL01000226">
    <property type="protein sequence ID" value="KNE90986.1"/>
    <property type="molecule type" value="Genomic_DNA"/>
</dbReference>
<gene>
    <name evidence="2" type="ORF">PSTG_15589</name>
</gene>
<feature type="region of interest" description="Disordered" evidence="1">
    <location>
        <begin position="136"/>
        <end position="156"/>
    </location>
</feature>
<feature type="compositionally biased region" description="Basic and acidic residues" evidence="1">
    <location>
        <begin position="305"/>
        <end position="316"/>
    </location>
</feature>
<dbReference type="Proteomes" id="UP000054564">
    <property type="component" value="Unassembled WGS sequence"/>
</dbReference>
<dbReference type="OrthoDB" id="10577911at2759"/>
<dbReference type="AlphaFoldDB" id="A0A0L0UVP3"/>
<reference evidence="3" key="1">
    <citation type="submission" date="2014-03" db="EMBL/GenBank/DDBJ databases">
        <title>The Genome Sequence of Puccinia striiformis f. sp. tritici PST-78.</title>
        <authorList>
            <consortium name="The Broad Institute Genome Sequencing Platform"/>
            <person name="Cuomo C."/>
            <person name="Hulbert S."/>
            <person name="Chen X."/>
            <person name="Walker B."/>
            <person name="Young S.K."/>
            <person name="Zeng Q."/>
            <person name="Gargeya S."/>
            <person name="Fitzgerald M."/>
            <person name="Haas B."/>
            <person name="Abouelleil A."/>
            <person name="Alvarado L."/>
            <person name="Arachchi H.M."/>
            <person name="Berlin A.M."/>
            <person name="Chapman S.B."/>
            <person name="Goldberg J."/>
            <person name="Griggs A."/>
            <person name="Gujja S."/>
            <person name="Hansen M."/>
            <person name="Howarth C."/>
            <person name="Imamovic A."/>
            <person name="Larimer J."/>
            <person name="McCowan C."/>
            <person name="Montmayeur A."/>
            <person name="Murphy C."/>
            <person name="Neiman D."/>
            <person name="Pearson M."/>
            <person name="Priest M."/>
            <person name="Roberts A."/>
            <person name="Saif S."/>
            <person name="Shea T."/>
            <person name="Sisk P."/>
            <person name="Sykes S."/>
            <person name="Wortman J."/>
            <person name="Nusbaum C."/>
            <person name="Birren B."/>
        </authorList>
    </citation>
    <scope>NUCLEOTIDE SEQUENCE [LARGE SCALE GENOMIC DNA]</scope>
    <source>
        <strain evidence="3">race PST-78</strain>
    </source>
</reference>
<feature type="region of interest" description="Disordered" evidence="1">
    <location>
        <begin position="84"/>
        <end position="116"/>
    </location>
</feature>
<dbReference type="PANTHER" id="PTHR41317">
    <property type="entry name" value="PD-(D_E)XK NUCLEASE FAMILY TRANSPOSASE"/>
    <property type="match status" value="1"/>
</dbReference>
<evidence type="ECO:0000313" key="3">
    <source>
        <dbReference type="Proteomes" id="UP000054564"/>
    </source>
</evidence>
<name>A0A0L0UVP3_9BASI</name>
<accession>A0A0L0UVP3</accession>
<evidence type="ECO:0000256" key="1">
    <source>
        <dbReference type="SAM" id="MobiDB-lite"/>
    </source>
</evidence>
<comment type="caution">
    <text evidence="2">The sequence shown here is derived from an EMBL/GenBank/DDBJ whole genome shotgun (WGS) entry which is preliminary data.</text>
</comment>
<feature type="compositionally biased region" description="Polar residues" evidence="1">
    <location>
        <begin position="87"/>
        <end position="96"/>
    </location>
</feature>
<proteinExistence type="predicted"/>
<evidence type="ECO:0000313" key="2">
    <source>
        <dbReference type="EMBL" id="KNE90986.1"/>
    </source>
</evidence>
<keyword evidence="3" id="KW-1185">Reference proteome</keyword>
<sequence length="350" mass="39859">MSISRFLSVCREELKTSSSRTLTTRDLITPFTDAAFKRLFSDPALLKGFLNSIFDKEGFSIEEIKQTVNLACFTPGSQEPAYAATQEVASRQQSPGSPVIDPKYLPSENAGDDRAGLSVRSRLVTASSGWAGKKEHWNNSAKLDPASSPQQPQPPTLRNYRCNPVYVISICDFPWKKLGIPERLQSEWLLWLGPHWDLGKCSNVLSNKLGDKVDATLEKLVWILANTGQHSRDRLVPEWTETDPTAKLFIDKLRYASLTPVERRFYNKQEGLEQSYWAAIKHQIEEGLATERERSRQITEQLAAEQERQRQKEKVSAEQLAAKQERHCQMMERIRQRLRSEGVDPSILDK</sequence>
<organism evidence="2 3">
    <name type="scientific">Puccinia striiformis f. sp. tritici PST-78</name>
    <dbReference type="NCBI Taxonomy" id="1165861"/>
    <lineage>
        <taxon>Eukaryota</taxon>
        <taxon>Fungi</taxon>
        <taxon>Dikarya</taxon>
        <taxon>Basidiomycota</taxon>
        <taxon>Pucciniomycotina</taxon>
        <taxon>Pucciniomycetes</taxon>
        <taxon>Pucciniales</taxon>
        <taxon>Pucciniaceae</taxon>
        <taxon>Puccinia</taxon>
    </lineage>
</organism>